<accession>A0A7Z9BWD4</accession>
<keyword evidence="4" id="KW-1185">Reference proteome</keyword>
<evidence type="ECO:0000256" key="1">
    <source>
        <dbReference type="SAM" id="MobiDB-lite"/>
    </source>
</evidence>
<feature type="compositionally biased region" description="Polar residues" evidence="1">
    <location>
        <begin position="1"/>
        <end position="14"/>
    </location>
</feature>
<keyword evidence="2" id="KW-0812">Transmembrane</keyword>
<keyword evidence="2" id="KW-1133">Transmembrane helix</keyword>
<dbReference type="EMBL" id="CZCU02000152">
    <property type="protein sequence ID" value="VXD22348.1"/>
    <property type="molecule type" value="Genomic_DNA"/>
</dbReference>
<dbReference type="Proteomes" id="UP000184550">
    <property type="component" value="Unassembled WGS sequence"/>
</dbReference>
<sequence length="44" mass="4814">MIYSREQGTGNREQGTPEEKTSPSSFATSFFILTGLATAIAFRD</sequence>
<evidence type="ECO:0000256" key="2">
    <source>
        <dbReference type="SAM" id="Phobius"/>
    </source>
</evidence>
<evidence type="ECO:0000313" key="4">
    <source>
        <dbReference type="Proteomes" id="UP000184550"/>
    </source>
</evidence>
<name>A0A7Z9BWD4_9CYAN</name>
<evidence type="ECO:0000313" key="3">
    <source>
        <dbReference type="EMBL" id="VXD22348.1"/>
    </source>
</evidence>
<organism evidence="3 4">
    <name type="scientific">Planktothrix serta PCC 8927</name>
    <dbReference type="NCBI Taxonomy" id="671068"/>
    <lineage>
        <taxon>Bacteria</taxon>
        <taxon>Bacillati</taxon>
        <taxon>Cyanobacteriota</taxon>
        <taxon>Cyanophyceae</taxon>
        <taxon>Oscillatoriophycideae</taxon>
        <taxon>Oscillatoriales</taxon>
        <taxon>Microcoleaceae</taxon>
        <taxon>Planktothrix</taxon>
    </lineage>
</organism>
<feature type="transmembrane region" description="Helical" evidence="2">
    <location>
        <begin position="24"/>
        <end position="42"/>
    </location>
</feature>
<dbReference type="AlphaFoldDB" id="A0A7Z9BWD4"/>
<keyword evidence="2" id="KW-0472">Membrane</keyword>
<comment type="caution">
    <text evidence="3">The sequence shown here is derived from an EMBL/GenBank/DDBJ whole genome shotgun (WGS) entry which is preliminary data.</text>
</comment>
<protein>
    <submittedName>
        <fullName evidence="3">Uncharacterized protein</fullName>
    </submittedName>
</protein>
<gene>
    <name evidence="3" type="ORF">PL8927_750052</name>
</gene>
<proteinExistence type="predicted"/>
<reference evidence="3" key="1">
    <citation type="submission" date="2019-10" db="EMBL/GenBank/DDBJ databases">
        <authorList>
            <consortium name="Genoscope - CEA"/>
            <person name="William W."/>
        </authorList>
    </citation>
    <scope>NUCLEOTIDE SEQUENCE [LARGE SCALE GENOMIC DNA]</scope>
    <source>
        <strain evidence="3">BBR_PRJEB10992</strain>
    </source>
</reference>
<feature type="region of interest" description="Disordered" evidence="1">
    <location>
        <begin position="1"/>
        <end position="26"/>
    </location>
</feature>